<sequence length="89" mass="9680">MSENRVVNGRSAAVSRRARSAREEKPAGEGVDIPCCHASRPLVPGMADQTNSDHHPFPPLITKRKRTFTVPKPIASSMIADTDETGDVR</sequence>
<evidence type="ECO:0000256" key="1">
    <source>
        <dbReference type="SAM" id="MobiDB-lite"/>
    </source>
</evidence>
<feature type="compositionally biased region" description="Low complexity" evidence="1">
    <location>
        <begin position="1"/>
        <end position="15"/>
    </location>
</feature>
<evidence type="ECO:0000313" key="2">
    <source>
        <dbReference type="EMBL" id="MFC6766488.1"/>
    </source>
</evidence>
<organism evidence="2 3">
    <name type="scientific">Natrinema soli</name>
    <dbReference type="NCBI Taxonomy" id="1930624"/>
    <lineage>
        <taxon>Archaea</taxon>
        <taxon>Methanobacteriati</taxon>
        <taxon>Methanobacteriota</taxon>
        <taxon>Stenosarchaea group</taxon>
        <taxon>Halobacteria</taxon>
        <taxon>Halobacteriales</taxon>
        <taxon>Natrialbaceae</taxon>
        <taxon>Natrinema</taxon>
    </lineage>
</organism>
<dbReference type="EMBL" id="JBHSWV010000254">
    <property type="protein sequence ID" value="MFC6766488.1"/>
    <property type="molecule type" value="Genomic_DNA"/>
</dbReference>
<feature type="region of interest" description="Disordered" evidence="1">
    <location>
        <begin position="1"/>
        <end position="89"/>
    </location>
</feature>
<proteinExistence type="predicted"/>
<protein>
    <submittedName>
        <fullName evidence="2">Uncharacterized protein</fullName>
    </submittedName>
</protein>
<gene>
    <name evidence="2" type="ORF">ACFQE6_16285</name>
</gene>
<name>A0ABD5ST78_9EURY</name>
<keyword evidence="3" id="KW-1185">Reference proteome</keyword>
<dbReference type="Proteomes" id="UP001596383">
    <property type="component" value="Unassembled WGS sequence"/>
</dbReference>
<evidence type="ECO:0000313" key="3">
    <source>
        <dbReference type="Proteomes" id="UP001596383"/>
    </source>
</evidence>
<dbReference type="RefSeq" id="WP_273739450.1">
    <property type="nucleotide sequence ID" value="NZ_JAQIVI010000254.1"/>
</dbReference>
<accession>A0ABD5ST78</accession>
<comment type="caution">
    <text evidence="2">The sequence shown here is derived from an EMBL/GenBank/DDBJ whole genome shotgun (WGS) entry which is preliminary data.</text>
</comment>
<dbReference type="AlphaFoldDB" id="A0ABD5ST78"/>
<reference evidence="2 3" key="1">
    <citation type="journal article" date="2019" name="Int. J. Syst. Evol. Microbiol.">
        <title>The Global Catalogue of Microorganisms (GCM) 10K type strain sequencing project: providing services to taxonomists for standard genome sequencing and annotation.</title>
        <authorList>
            <consortium name="The Broad Institute Genomics Platform"/>
            <consortium name="The Broad Institute Genome Sequencing Center for Infectious Disease"/>
            <person name="Wu L."/>
            <person name="Ma J."/>
        </authorList>
    </citation>
    <scope>NUCLEOTIDE SEQUENCE [LARGE SCALE GENOMIC DNA]</scope>
    <source>
        <strain evidence="2 3">LMG 29247</strain>
    </source>
</reference>